<comment type="caution">
    <text evidence="2">The sequence shown here is derived from an EMBL/GenBank/DDBJ whole genome shotgun (WGS) entry which is preliminary data.</text>
</comment>
<evidence type="ECO:0000259" key="1">
    <source>
        <dbReference type="Pfam" id="PF08241"/>
    </source>
</evidence>
<reference evidence="2 3" key="1">
    <citation type="journal article" date="2018" name="Arch. Microbiol.">
        <title>New insights into the metabolic potential of the phototrophic purple bacterium Rhodopila globiformis DSM 161(T) from its draft genome sequence and evidence for a vanadium-dependent nitrogenase.</title>
        <authorList>
            <person name="Imhoff J.F."/>
            <person name="Rahn T."/>
            <person name="Kunzel S."/>
            <person name="Neulinger S.C."/>
        </authorList>
    </citation>
    <scope>NUCLEOTIDE SEQUENCE [LARGE SCALE GENOMIC DNA]</scope>
    <source>
        <strain evidence="2 3">DSM 161</strain>
    </source>
</reference>
<feature type="domain" description="Methyltransferase type 11" evidence="1">
    <location>
        <begin position="211"/>
        <end position="258"/>
    </location>
</feature>
<dbReference type="Proteomes" id="UP000239724">
    <property type="component" value="Unassembled WGS sequence"/>
</dbReference>
<dbReference type="SUPFAM" id="SSF53335">
    <property type="entry name" value="S-adenosyl-L-methionine-dependent methyltransferases"/>
    <property type="match status" value="1"/>
</dbReference>
<dbReference type="Gene3D" id="3.40.50.150">
    <property type="entry name" value="Vaccinia Virus protein VP39"/>
    <property type="match status" value="1"/>
</dbReference>
<dbReference type="EMBL" id="NHRY01000272">
    <property type="protein sequence ID" value="PPQ26177.1"/>
    <property type="molecule type" value="Genomic_DNA"/>
</dbReference>
<organism evidence="2 3">
    <name type="scientific">Rhodopila globiformis</name>
    <name type="common">Rhodopseudomonas globiformis</name>
    <dbReference type="NCBI Taxonomy" id="1071"/>
    <lineage>
        <taxon>Bacteria</taxon>
        <taxon>Pseudomonadati</taxon>
        <taxon>Pseudomonadota</taxon>
        <taxon>Alphaproteobacteria</taxon>
        <taxon>Acetobacterales</taxon>
        <taxon>Acetobacteraceae</taxon>
        <taxon>Rhodopila</taxon>
    </lineage>
</organism>
<accession>A0A2S6MUY6</accession>
<dbReference type="Pfam" id="PF08241">
    <property type="entry name" value="Methyltransf_11"/>
    <property type="match status" value="1"/>
</dbReference>
<dbReference type="CDD" id="cd02440">
    <property type="entry name" value="AdoMet_MTases"/>
    <property type="match status" value="1"/>
</dbReference>
<keyword evidence="3" id="KW-1185">Reference proteome</keyword>
<dbReference type="AlphaFoldDB" id="A0A2S6MUY6"/>
<evidence type="ECO:0000313" key="2">
    <source>
        <dbReference type="EMBL" id="PPQ26177.1"/>
    </source>
</evidence>
<sequence>MGKAVSVVNPACYRHYPARPSGPDGGKRSSLALEWAMAYPGIETIRDLYEMSATAEPLPDELTCVSKPLHPEELDADGYLEANPDVTTAGLDPLEHFLTTGKAEGRTQAVNRTEIKTLREAKLAQLLFRIEPQGSRTHGQPIRFLSDDVIEEFAIPDLPPVSAHPYSPLIVELIRKNPDKLFLDVGAGLRATYYTNVVNTEIYPSVSTDVICVGEALPFADEQFDFVFCFATLEHTRRPWDVAREICRVLKTGGTAIIDYPFMQPVHGYPHHYFNATPAGNQSLFEPYCEIRSLEIGYHHHPMIGLQWVLTVFRNGLPAPDADRFGQLRVIDIVDRPVDALITESYCRNLHPHMQEVIASGSLLQAVKLPLSPVQASAASAVNLPLSPVQASAATKVASLTRENEFLRLQLQSMRTSTSWRVSAPLRFVARLLRRGGN</sequence>
<dbReference type="OrthoDB" id="7171187at2"/>
<dbReference type="InterPro" id="IPR029063">
    <property type="entry name" value="SAM-dependent_MTases_sf"/>
</dbReference>
<proteinExistence type="predicted"/>
<name>A0A2S6MUY6_RHOGL</name>
<protein>
    <recommendedName>
        <fullName evidence="1">Methyltransferase type 11 domain-containing protein</fullName>
    </recommendedName>
</protein>
<evidence type="ECO:0000313" key="3">
    <source>
        <dbReference type="Proteomes" id="UP000239724"/>
    </source>
</evidence>
<dbReference type="RefSeq" id="WP_104522885.1">
    <property type="nucleotide sequence ID" value="NZ_NHRY01000272.1"/>
</dbReference>
<dbReference type="GO" id="GO:0008757">
    <property type="term" value="F:S-adenosylmethionine-dependent methyltransferase activity"/>
    <property type="evidence" value="ECO:0007669"/>
    <property type="project" value="InterPro"/>
</dbReference>
<gene>
    <name evidence="2" type="ORF">CCS01_30590</name>
</gene>
<dbReference type="InterPro" id="IPR013216">
    <property type="entry name" value="Methyltransf_11"/>
</dbReference>